<dbReference type="GeneID" id="6369719"/>
<evidence type="ECO:0000313" key="3">
    <source>
        <dbReference type="Proteomes" id="UP000001034"/>
    </source>
</evidence>
<keyword evidence="1" id="KW-0812">Transmembrane</keyword>
<proteinExistence type="predicted"/>
<accession>B2ZYE9</accession>
<reference evidence="2 3" key="1">
    <citation type="journal article" date="2010" name="Virology">
        <title>A jumbo phage infecting the phytopathogen Ralstonia solanacearum defines a new lineage of the Myoviridae family.</title>
        <authorList>
            <person name="Yamada T."/>
            <person name="Satoh S."/>
            <person name="Ishikawa H."/>
            <person name="Fujiwara A."/>
            <person name="Kawasaki T."/>
            <person name="Fujie M."/>
            <person name="Ogata H."/>
        </authorList>
    </citation>
    <scope>NUCLEOTIDE SEQUENCE [LARGE SCALE GENOMIC DNA]</scope>
</reference>
<name>B2ZYE9_9CAUD</name>
<dbReference type="Proteomes" id="UP000001034">
    <property type="component" value="Segment"/>
</dbReference>
<protein>
    <submittedName>
        <fullName evidence="2">Uncharacterized protein</fullName>
    </submittedName>
</protein>
<keyword evidence="1" id="KW-0472">Membrane</keyword>
<dbReference type="KEGG" id="vg:6369719"/>
<keyword evidence="3" id="KW-1185">Reference proteome</keyword>
<keyword evidence="1" id="KW-1133">Transmembrane helix</keyword>
<dbReference type="RefSeq" id="YP_001950180.1">
    <property type="nucleotide sequence ID" value="NC_010811.2"/>
</dbReference>
<sequence length="40" mass="4493">MTTFQAIVVALVQYAVVIGPIVFVLERRRRAYLKSPGDSK</sequence>
<organism evidence="2 3">
    <name type="scientific">Ralstonia phage phiRSL1</name>
    <dbReference type="NCBI Taxonomy" id="1980924"/>
    <lineage>
        <taxon>Viruses</taxon>
        <taxon>Duplodnaviria</taxon>
        <taxon>Heunggongvirae</taxon>
        <taxon>Uroviricota</taxon>
        <taxon>Caudoviricetes</taxon>
        <taxon>Mieseafarmvirus</taxon>
        <taxon>Mieseafarmvirus RSL1</taxon>
    </lineage>
</organism>
<dbReference type="EMBL" id="AB366653">
    <property type="protein sequence ID" value="BAG41750.1"/>
    <property type="molecule type" value="Genomic_DNA"/>
</dbReference>
<feature type="transmembrane region" description="Helical" evidence="1">
    <location>
        <begin position="6"/>
        <end position="25"/>
    </location>
</feature>
<evidence type="ECO:0000256" key="1">
    <source>
        <dbReference type="SAM" id="Phobius"/>
    </source>
</evidence>
<evidence type="ECO:0000313" key="2">
    <source>
        <dbReference type="EMBL" id="BAG41750.1"/>
    </source>
</evidence>